<dbReference type="SMART" id="SM00448">
    <property type="entry name" value="REC"/>
    <property type="match status" value="1"/>
</dbReference>
<dbReference type="AlphaFoldDB" id="A0A2K9PWM9"/>
<dbReference type="Pfam" id="PF00072">
    <property type="entry name" value="Response_reg"/>
    <property type="match status" value="1"/>
</dbReference>
<feature type="modified residue" description="4-aspartylphosphate" evidence="1">
    <location>
        <position position="55"/>
    </location>
</feature>
<dbReference type="OrthoDB" id="2168082at2"/>
<reference evidence="4 5" key="1">
    <citation type="submission" date="2018-01" db="EMBL/GenBank/DDBJ databases">
        <title>Complete genome sequence of Flavivirga eckloniae ECD14 isolated from seaweed Ecklonia cava.</title>
        <authorList>
            <person name="Lee J.H."/>
            <person name="Baik K.S."/>
            <person name="Seong C.N."/>
        </authorList>
    </citation>
    <scope>NUCLEOTIDE SEQUENCE [LARGE SCALE GENOMIC DNA]</scope>
    <source>
        <strain evidence="4 5">ECD14</strain>
    </source>
</reference>
<name>A0A2K9PWM9_9FLAO</name>
<feature type="domain" description="HTH LytTR-type" evidence="3">
    <location>
        <begin position="139"/>
        <end position="202"/>
    </location>
</feature>
<organism evidence="4 5">
    <name type="scientific">Flavivirga eckloniae</name>
    <dbReference type="NCBI Taxonomy" id="1803846"/>
    <lineage>
        <taxon>Bacteria</taxon>
        <taxon>Pseudomonadati</taxon>
        <taxon>Bacteroidota</taxon>
        <taxon>Flavobacteriia</taxon>
        <taxon>Flavobacteriales</taxon>
        <taxon>Flavobacteriaceae</taxon>
        <taxon>Flavivirga</taxon>
    </lineage>
</organism>
<dbReference type="Pfam" id="PF04397">
    <property type="entry name" value="LytTR"/>
    <property type="match status" value="1"/>
</dbReference>
<dbReference type="PROSITE" id="PS50930">
    <property type="entry name" value="HTH_LYTTR"/>
    <property type="match status" value="1"/>
</dbReference>
<dbReference type="EMBL" id="CP025791">
    <property type="protein sequence ID" value="AUP80937.1"/>
    <property type="molecule type" value="Genomic_DNA"/>
</dbReference>
<keyword evidence="4" id="KW-0238">DNA-binding</keyword>
<dbReference type="SMART" id="SM00850">
    <property type="entry name" value="LytTR"/>
    <property type="match status" value="1"/>
</dbReference>
<dbReference type="InterPro" id="IPR007492">
    <property type="entry name" value="LytTR_DNA-bd_dom"/>
</dbReference>
<proteinExistence type="predicted"/>
<dbReference type="Gene3D" id="3.40.50.2300">
    <property type="match status" value="1"/>
</dbReference>
<evidence type="ECO:0000313" key="5">
    <source>
        <dbReference type="Proteomes" id="UP000235826"/>
    </source>
</evidence>
<evidence type="ECO:0000256" key="1">
    <source>
        <dbReference type="PROSITE-ProRule" id="PRU00169"/>
    </source>
</evidence>
<protein>
    <submittedName>
        <fullName evidence="4">DNA-binding response regulator</fullName>
    </submittedName>
</protein>
<evidence type="ECO:0000259" key="2">
    <source>
        <dbReference type="PROSITE" id="PS50110"/>
    </source>
</evidence>
<evidence type="ECO:0000259" key="3">
    <source>
        <dbReference type="PROSITE" id="PS50930"/>
    </source>
</evidence>
<dbReference type="Proteomes" id="UP000235826">
    <property type="component" value="Chromosome"/>
</dbReference>
<keyword evidence="1" id="KW-0597">Phosphoprotein</keyword>
<dbReference type="RefSeq" id="WP_102757580.1">
    <property type="nucleotide sequence ID" value="NZ_CP025791.1"/>
</dbReference>
<dbReference type="SUPFAM" id="SSF52172">
    <property type="entry name" value="CheY-like"/>
    <property type="match status" value="1"/>
</dbReference>
<dbReference type="InterPro" id="IPR011006">
    <property type="entry name" value="CheY-like_superfamily"/>
</dbReference>
<dbReference type="KEGG" id="fek:C1H87_20375"/>
<dbReference type="InterPro" id="IPR001789">
    <property type="entry name" value="Sig_transdc_resp-reg_receiver"/>
</dbReference>
<keyword evidence="5" id="KW-1185">Reference proteome</keyword>
<dbReference type="PANTHER" id="PTHR37299:SF1">
    <property type="entry name" value="STAGE 0 SPORULATION PROTEIN A HOMOLOG"/>
    <property type="match status" value="1"/>
</dbReference>
<dbReference type="GO" id="GO:0000156">
    <property type="term" value="F:phosphorelay response regulator activity"/>
    <property type="evidence" value="ECO:0007669"/>
    <property type="project" value="InterPro"/>
</dbReference>
<dbReference type="GO" id="GO:0003677">
    <property type="term" value="F:DNA binding"/>
    <property type="evidence" value="ECO:0007669"/>
    <property type="project" value="UniProtKB-KW"/>
</dbReference>
<accession>A0A2K9PWM9</accession>
<dbReference type="PANTHER" id="PTHR37299">
    <property type="entry name" value="TRANSCRIPTIONAL REGULATOR-RELATED"/>
    <property type="match status" value="1"/>
</dbReference>
<sequence>MVLKCVTIDDEPLARECIANYVREVGFLELVGSVNNPLELSKIQEEQEVDLLFLDIQMPRMNGIEFLKSSTNMPMVILTTAFPNYALEGFELDVLDYLLKPVTFNRFFKAVNKVKEQYLLRNQKTQEDSTLLNDTKEHIFIKCDNVYKKIELENILFIESMQNYVTFHTTDGKKHLTLMPLKSVEKRLDNHLFLKVHKSFLVSVTKIDTINNGKIGMGDVQIPLSRNYKNAVMDKVLKNKLWKK</sequence>
<dbReference type="InterPro" id="IPR046947">
    <property type="entry name" value="LytR-like"/>
</dbReference>
<feature type="domain" description="Response regulatory" evidence="2">
    <location>
        <begin position="4"/>
        <end position="115"/>
    </location>
</feature>
<dbReference type="Gene3D" id="2.40.50.1020">
    <property type="entry name" value="LytTr DNA-binding domain"/>
    <property type="match status" value="1"/>
</dbReference>
<evidence type="ECO:0000313" key="4">
    <source>
        <dbReference type="EMBL" id="AUP80937.1"/>
    </source>
</evidence>
<gene>
    <name evidence="4" type="ORF">C1H87_20375</name>
</gene>
<dbReference type="PROSITE" id="PS50110">
    <property type="entry name" value="RESPONSE_REGULATORY"/>
    <property type="match status" value="1"/>
</dbReference>